<dbReference type="Gene3D" id="3.40.50.720">
    <property type="entry name" value="NAD(P)-binding Rossmann-like Domain"/>
    <property type="match status" value="2"/>
</dbReference>
<dbReference type="GO" id="GO:0004617">
    <property type="term" value="F:phosphoglycerate dehydrogenase activity"/>
    <property type="evidence" value="ECO:0007669"/>
    <property type="project" value="UniProtKB-ARBA"/>
</dbReference>
<dbReference type="InterPro" id="IPR029753">
    <property type="entry name" value="D-isomer_DH_CS"/>
</dbReference>
<dbReference type="SUPFAM" id="SSF51735">
    <property type="entry name" value="NAD(P)-binding Rossmann-fold domains"/>
    <property type="match status" value="1"/>
</dbReference>
<dbReference type="FunFam" id="3.40.50.720:FF:000041">
    <property type="entry name" value="D-3-phosphoglycerate dehydrogenase"/>
    <property type="match status" value="1"/>
</dbReference>
<dbReference type="AlphaFoldDB" id="A0A382QCH9"/>
<dbReference type="GO" id="GO:0047545">
    <property type="term" value="F:(S)-2-hydroxyglutarate dehydrogenase activity"/>
    <property type="evidence" value="ECO:0007669"/>
    <property type="project" value="UniProtKB-ARBA"/>
</dbReference>
<proteinExistence type="inferred from homology"/>
<evidence type="ECO:0000313" key="5">
    <source>
        <dbReference type="EMBL" id="SVC82658.1"/>
    </source>
</evidence>
<evidence type="ECO:0000259" key="4">
    <source>
        <dbReference type="Pfam" id="PF02826"/>
    </source>
</evidence>
<dbReference type="EMBL" id="UINC01113204">
    <property type="protein sequence ID" value="SVC82658.1"/>
    <property type="molecule type" value="Genomic_DNA"/>
</dbReference>
<organism evidence="5">
    <name type="scientific">marine metagenome</name>
    <dbReference type="NCBI Taxonomy" id="408172"/>
    <lineage>
        <taxon>unclassified sequences</taxon>
        <taxon>metagenomes</taxon>
        <taxon>ecological metagenomes</taxon>
    </lineage>
</organism>
<dbReference type="SUPFAM" id="SSF52283">
    <property type="entry name" value="Formate/glycerate dehydrogenase catalytic domain-like"/>
    <property type="match status" value="1"/>
</dbReference>
<sequence length="283" mass="30787">PGDVIRQLDRCKVIGRLGTGTDRIAVDVATKQGIVVSNVPDFSTLEMAEHVMALLLAWGRQLFFMAEQMRVGNWEARLHPGVHRISGQTLGLVGLGNSGKALAIRATAFGMKVQAWVRNTKKYQASADQIGVQLVNLDTLLSTSDYISLHVPLTSDTRGMIGSKQLSLMKHTGVLINASRGAIVDERALVTYLQEQRIGGALLDTFEEIDVFGEHGVPKHPLLELDNVILTPHCGGTSVESTKDQKVRGASYAACVLRGQWPPYVVNSNVKPIIPLSSYSEIH</sequence>
<gene>
    <name evidence="5" type="ORF">METZ01_LOCUS335512</name>
</gene>
<dbReference type="GO" id="GO:0003714">
    <property type="term" value="F:transcription corepressor activity"/>
    <property type="evidence" value="ECO:0007669"/>
    <property type="project" value="InterPro"/>
</dbReference>
<evidence type="ECO:0000256" key="2">
    <source>
        <dbReference type="ARBA" id="ARBA00023002"/>
    </source>
</evidence>
<comment type="similarity">
    <text evidence="1">Belongs to the D-isomer specific 2-hydroxyacid dehydrogenase family.</text>
</comment>
<dbReference type="PANTHER" id="PTHR42789:SF1">
    <property type="entry name" value="D-ISOMER SPECIFIC 2-HYDROXYACID DEHYDROGENASE FAMILY PROTEIN (AFU_ORTHOLOGUE AFUA_6G10090)"/>
    <property type="match status" value="1"/>
</dbReference>
<evidence type="ECO:0000256" key="1">
    <source>
        <dbReference type="ARBA" id="ARBA00005854"/>
    </source>
</evidence>
<accession>A0A382QCH9</accession>
<dbReference type="InterPro" id="IPR006140">
    <property type="entry name" value="D-isomer_DH_NAD-bd"/>
</dbReference>
<dbReference type="InterPro" id="IPR036291">
    <property type="entry name" value="NAD(P)-bd_dom_sf"/>
</dbReference>
<reference evidence="5" key="1">
    <citation type="submission" date="2018-05" db="EMBL/GenBank/DDBJ databases">
        <authorList>
            <person name="Lanie J.A."/>
            <person name="Ng W.-L."/>
            <person name="Kazmierczak K.M."/>
            <person name="Andrzejewski T.M."/>
            <person name="Davidsen T.M."/>
            <person name="Wayne K.J."/>
            <person name="Tettelin H."/>
            <person name="Glass J.I."/>
            <person name="Rusch D."/>
            <person name="Podicherti R."/>
            <person name="Tsui H.-C.T."/>
            <person name="Winkler M.E."/>
        </authorList>
    </citation>
    <scope>NUCLEOTIDE SEQUENCE</scope>
</reference>
<evidence type="ECO:0000256" key="3">
    <source>
        <dbReference type="ARBA" id="ARBA00023027"/>
    </source>
</evidence>
<dbReference type="PANTHER" id="PTHR42789">
    <property type="entry name" value="D-ISOMER SPECIFIC 2-HYDROXYACID DEHYDROGENASE FAMILY PROTEIN (AFU_ORTHOLOGUE AFUA_6G10090)"/>
    <property type="match status" value="1"/>
</dbReference>
<dbReference type="InterPro" id="IPR043322">
    <property type="entry name" value="CtBP"/>
</dbReference>
<feature type="non-terminal residue" evidence="5">
    <location>
        <position position="1"/>
    </location>
</feature>
<dbReference type="CDD" id="cd05299">
    <property type="entry name" value="CtBP_dh"/>
    <property type="match status" value="1"/>
</dbReference>
<dbReference type="PROSITE" id="PS00671">
    <property type="entry name" value="D_2_HYDROXYACID_DH_3"/>
    <property type="match status" value="1"/>
</dbReference>
<keyword evidence="2" id="KW-0560">Oxidoreductase</keyword>
<name>A0A382QCH9_9ZZZZ</name>
<dbReference type="GO" id="GO:0006564">
    <property type="term" value="P:L-serine biosynthetic process"/>
    <property type="evidence" value="ECO:0007669"/>
    <property type="project" value="UniProtKB-ARBA"/>
</dbReference>
<dbReference type="InterPro" id="IPR050857">
    <property type="entry name" value="D-2-hydroxyacid_DH"/>
</dbReference>
<protein>
    <recommendedName>
        <fullName evidence="4">D-isomer specific 2-hydroxyacid dehydrogenase NAD-binding domain-containing protein</fullName>
    </recommendedName>
</protein>
<feature type="domain" description="D-isomer specific 2-hydroxyacid dehydrogenase NAD-binding" evidence="4">
    <location>
        <begin position="52"/>
        <end position="235"/>
    </location>
</feature>
<dbReference type="Pfam" id="PF02826">
    <property type="entry name" value="2-Hacid_dh_C"/>
    <property type="match status" value="1"/>
</dbReference>
<dbReference type="GO" id="GO:0051287">
    <property type="term" value="F:NAD binding"/>
    <property type="evidence" value="ECO:0007669"/>
    <property type="project" value="InterPro"/>
</dbReference>
<keyword evidence="3" id="KW-0520">NAD</keyword>